<dbReference type="InterPro" id="IPR057412">
    <property type="entry name" value="INTS4_C"/>
</dbReference>
<sequence length="990" mass="110930">MAAVLKKRALAEYSATIQEGSPRQRPLKKLHLTKKAEIHTKTQQVSDSLRNNNDQRGRLGVLLQLERSMPREAEERVLMHRVLAEHFQRESDSPVRAKIASLLPLLCPSRLDELSTFIIGPNSSEESHVVRAALMDAVVAVGEHAMKADDRPTHNRCLRILECSLSDTSHLVKSRVLTWLAKLVPASSETAPSFRTSRSSSTQTIEQVDNTVTLSQVLTTLTIHTRHQEPRVRTAALEAALILHRRSVPLDVSLYAEAIRGLNDDFECVRMVSMKLVVALAQLHGRELVESAPGSGEKISLYDHAFANICQMINDGCMNVRVLAAQLLGSMLDVSPGFLEQTLDKKLMSNLRRKASAHERQREAFQAGEWSSGQKWQDDAPREKVDEETVSLINQGACGFFVHALEDEFLEVRLASLESLCNLAIKSASFASQSLDFVVDMFNDEIEEVRLKAIDVLEKMGHAHVLRDDQLDTVLAVLKDFSMYTREALHRMLCCCRLRTATSLNSCIEALLENLRMYPQDRKSIYRCLMRLGERNPHITLALVPKLLNIHPYLDLPEPDVEDRRYMAILIVIFNAAAGCATMLPLLEEHTLRHYIYLRDSMPHLVPYLELPLKNGQILAASKTLTSSSLEQSETFLRHVLQRVVHLPASCSLEVRHRWLRSAIEDLHQLAAVEPALAPAAHCARIFITCQSTISQVVTNRSWFDLGQATQPMGPALKAQLDELFAQASILEHRFVGLTPPEVAAVRQLWLRLRALHLVLVIRGCNMSALGLCEAFLLQVDRLQTYLEEHKLDPEAWTVAVLRELDTLSDTRPGSVCRAVAPLLEQLATTNTHKLPATTGGSTTGHMLIIPHYRSAEESLQRIRQASAVINEPTGDQDLPIKFQAGIPVAVTLDCELENVADVAAVRIRLRYPDKQEQLILPRRSNFRPTDDGRQRLYTRVLLSHGVWSEALHVELGIVLAFASGDESNFIELCEPVRVFISPKPPKKAL</sequence>
<proteinExistence type="predicted"/>
<dbReference type="GO" id="GO:0032039">
    <property type="term" value="C:integrator complex"/>
    <property type="evidence" value="ECO:0007669"/>
    <property type="project" value="TreeGrafter"/>
</dbReference>
<dbReference type="InParanoid" id="A0A7M7JJM4"/>
<dbReference type="PANTHER" id="PTHR20938:SF0">
    <property type="entry name" value="INTEGRATOR COMPLEX SUBUNIT 4"/>
    <property type="match status" value="1"/>
</dbReference>
<dbReference type="CTD" id="92105"/>
<evidence type="ECO:0000256" key="2">
    <source>
        <dbReference type="ARBA" id="ARBA00023242"/>
    </source>
</evidence>
<evidence type="ECO:0000259" key="3">
    <source>
        <dbReference type="Pfam" id="PF24493"/>
    </source>
</evidence>
<dbReference type="KEGG" id="vde:111246794"/>
<dbReference type="EnsemblMetazoa" id="XM_022796975">
    <property type="protein sequence ID" value="XP_022652710"/>
    <property type="gene ID" value="LOC111246794"/>
</dbReference>
<dbReference type="Pfam" id="PF25458">
    <property type="entry name" value="INTS4_C"/>
    <property type="match status" value="1"/>
</dbReference>
<reference evidence="5" key="1">
    <citation type="submission" date="2021-01" db="UniProtKB">
        <authorList>
            <consortium name="EnsemblMetazoa"/>
        </authorList>
    </citation>
    <scope>IDENTIFICATION</scope>
</reference>
<evidence type="ECO:0000313" key="5">
    <source>
        <dbReference type="EnsemblMetazoa" id="XP_022652710"/>
    </source>
</evidence>
<evidence type="ECO:0000313" key="6">
    <source>
        <dbReference type="Proteomes" id="UP000594260"/>
    </source>
</evidence>
<dbReference type="PANTHER" id="PTHR20938">
    <property type="entry name" value="INTEGRATOR COMPLEX SUBUNIT 4"/>
    <property type="match status" value="1"/>
</dbReference>
<organism evidence="5 6">
    <name type="scientific">Varroa destructor</name>
    <name type="common">Honeybee mite</name>
    <dbReference type="NCBI Taxonomy" id="109461"/>
    <lineage>
        <taxon>Eukaryota</taxon>
        <taxon>Metazoa</taxon>
        <taxon>Ecdysozoa</taxon>
        <taxon>Arthropoda</taxon>
        <taxon>Chelicerata</taxon>
        <taxon>Arachnida</taxon>
        <taxon>Acari</taxon>
        <taxon>Parasitiformes</taxon>
        <taxon>Mesostigmata</taxon>
        <taxon>Gamasina</taxon>
        <taxon>Dermanyssoidea</taxon>
        <taxon>Varroidae</taxon>
        <taxon>Varroa</taxon>
    </lineage>
</organism>
<dbReference type="Pfam" id="PF24493">
    <property type="entry name" value="INTS4_8HBD"/>
    <property type="match status" value="1"/>
</dbReference>
<dbReference type="FunCoup" id="A0A7M7JJM4">
    <property type="interactions" value="2012"/>
</dbReference>
<dbReference type="Gene3D" id="1.25.10.10">
    <property type="entry name" value="Leucine-rich Repeat Variant"/>
    <property type="match status" value="2"/>
</dbReference>
<comment type="subcellular location">
    <subcellularLocation>
        <location evidence="1">Nucleus</location>
    </subcellularLocation>
</comment>
<dbReference type="InterPro" id="IPR011989">
    <property type="entry name" value="ARM-like"/>
</dbReference>
<dbReference type="AlphaFoldDB" id="A0A7M7JJM4"/>
<dbReference type="OMA" id="GNRHPDY"/>
<dbReference type="OrthoDB" id="18190at2759"/>
<evidence type="ECO:0008006" key="7">
    <source>
        <dbReference type="Google" id="ProtNLM"/>
    </source>
</evidence>
<keyword evidence="6" id="KW-1185">Reference proteome</keyword>
<dbReference type="SUPFAM" id="SSF48371">
    <property type="entry name" value="ARM repeat"/>
    <property type="match status" value="1"/>
</dbReference>
<evidence type="ECO:0000256" key="1">
    <source>
        <dbReference type="ARBA" id="ARBA00004123"/>
    </source>
</evidence>
<accession>A0A7M7JJM4</accession>
<protein>
    <recommendedName>
        <fullName evidence="7">Integrator complex subunit 4</fullName>
    </recommendedName>
</protein>
<dbReference type="RefSeq" id="XP_022652710.1">
    <property type="nucleotide sequence ID" value="XM_022796975.1"/>
</dbReference>
<dbReference type="GO" id="GO:0016180">
    <property type="term" value="P:snRNA processing"/>
    <property type="evidence" value="ECO:0007669"/>
    <property type="project" value="TreeGrafter"/>
</dbReference>
<feature type="domain" description="Integrator complex subunit 4/Protein SIEL C-terminal Ig-like" evidence="4">
    <location>
        <begin position="869"/>
        <end position="985"/>
    </location>
</feature>
<dbReference type="InterPro" id="IPR056235">
    <property type="entry name" value="INTS4_8HBD"/>
</dbReference>
<keyword evidence="2" id="KW-0539">Nucleus</keyword>
<feature type="domain" description="INTS4 8 helical bundle" evidence="3">
    <location>
        <begin position="635"/>
        <end position="832"/>
    </location>
</feature>
<name>A0A7M7JJM4_VARDE</name>
<dbReference type="InterPro" id="IPR016024">
    <property type="entry name" value="ARM-type_fold"/>
</dbReference>
<dbReference type="GeneID" id="111246794"/>
<dbReference type="Proteomes" id="UP000594260">
    <property type="component" value="Unplaced"/>
</dbReference>
<evidence type="ECO:0000259" key="4">
    <source>
        <dbReference type="Pfam" id="PF25458"/>
    </source>
</evidence>